<proteinExistence type="predicted"/>
<dbReference type="RefSeq" id="XP_068366615.1">
    <property type="nucleotide sequence ID" value="XM_068498922.1"/>
</dbReference>
<protein>
    <recommendedName>
        <fullName evidence="4">Transmembrane protein</fullName>
    </recommendedName>
</protein>
<sequence length="369" mass="44374">MNKITQFLPSLNDISKFISHFKIRNDQDVLHVMSLLSQFLSIYIAIISFYYFFLPDAISINRKKSMFFGALKIYHFCLVFLHQRNIHLTDFRLQFLWMDLDLHRFIFILIIERLPKIPRFFYIQQFLIFLFKSLLIIVKQFPTFQKIFLESEKSNKNENQHSEKESNQNNTDFLIPEKNENITAVKLEKDGSENDEIKIPQINLNNIKPIANEKSLFSQPNNKINTKTEKFKQKILKFLHPHYIRFEYFVHSILASTNYHIVRAFFEDLWIVYLFFILCVFSFSIFDILKYICYVLLVPVYQSITDEYHIWIYSQWRLFMVGYVDDNQNEETIIKTMMRFILKFGGACKKLAIMLYQFPPDKGHSKKRT</sequence>
<dbReference type="Proteomes" id="UP000179807">
    <property type="component" value="Unassembled WGS sequence"/>
</dbReference>
<dbReference type="VEuPathDB" id="TrichDB:TRFO_16347"/>
<dbReference type="AlphaFoldDB" id="A0A1J4KQB2"/>
<accession>A0A1J4KQB2</accession>
<keyword evidence="1" id="KW-0472">Membrane</keyword>
<evidence type="ECO:0000256" key="1">
    <source>
        <dbReference type="SAM" id="Phobius"/>
    </source>
</evidence>
<feature type="transmembrane region" description="Helical" evidence="1">
    <location>
        <begin position="120"/>
        <end position="138"/>
    </location>
</feature>
<dbReference type="GeneID" id="94833626"/>
<gene>
    <name evidence="2" type="ORF">TRFO_16347</name>
</gene>
<comment type="caution">
    <text evidence="2">The sequence shown here is derived from an EMBL/GenBank/DDBJ whole genome shotgun (WGS) entry which is preliminary data.</text>
</comment>
<name>A0A1J4KQB2_9EUKA</name>
<keyword evidence="1" id="KW-1133">Transmembrane helix</keyword>
<keyword evidence="3" id="KW-1185">Reference proteome</keyword>
<keyword evidence="1" id="KW-0812">Transmembrane</keyword>
<reference evidence="2" key="1">
    <citation type="submission" date="2016-10" db="EMBL/GenBank/DDBJ databases">
        <authorList>
            <person name="Benchimol M."/>
            <person name="Almeida L.G."/>
            <person name="Vasconcelos A.T."/>
            <person name="Perreira-Neves A."/>
            <person name="Rosa I.A."/>
            <person name="Tasca T."/>
            <person name="Bogo M.R."/>
            <person name="de Souza W."/>
        </authorList>
    </citation>
    <scope>NUCLEOTIDE SEQUENCE [LARGE SCALE GENOMIC DNA]</scope>
    <source>
        <strain evidence="2">K</strain>
    </source>
</reference>
<feature type="transmembrane region" description="Helical" evidence="1">
    <location>
        <begin position="65"/>
        <end position="83"/>
    </location>
</feature>
<dbReference type="EMBL" id="MLAK01000519">
    <property type="protein sequence ID" value="OHT13479.1"/>
    <property type="molecule type" value="Genomic_DNA"/>
</dbReference>
<feature type="transmembrane region" description="Helical" evidence="1">
    <location>
        <begin position="29"/>
        <end position="53"/>
    </location>
</feature>
<evidence type="ECO:0008006" key="4">
    <source>
        <dbReference type="Google" id="ProtNLM"/>
    </source>
</evidence>
<feature type="transmembrane region" description="Helical" evidence="1">
    <location>
        <begin position="270"/>
        <end position="297"/>
    </location>
</feature>
<evidence type="ECO:0000313" key="2">
    <source>
        <dbReference type="EMBL" id="OHT13479.1"/>
    </source>
</evidence>
<organism evidence="2 3">
    <name type="scientific">Tritrichomonas foetus</name>
    <dbReference type="NCBI Taxonomy" id="1144522"/>
    <lineage>
        <taxon>Eukaryota</taxon>
        <taxon>Metamonada</taxon>
        <taxon>Parabasalia</taxon>
        <taxon>Tritrichomonadida</taxon>
        <taxon>Tritrichomonadidae</taxon>
        <taxon>Tritrichomonas</taxon>
    </lineage>
</organism>
<evidence type="ECO:0000313" key="3">
    <source>
        <dbReference type="Proteomes" id="UP000179807"/>
    </source>
</evidence>